<evidence type="ECO:0000313" key="1">
    <source>
        <dbReference type="EMBL" id="MBW0572688.1"/>
    </source>
</evidence>
<dbReference type="Proteomes" id="UP000765509">
    <property type="component" value="Unassembled WGS sequence"/>
</dbReference>
<comment type="caution">
    <text evidence="1">The sequence shown here is derived from an EMBL/GenBank/DDBJ whole genome shotgun (WGS) entry which is preliminary data.</text>
</comment>
<evidence type="ECO:0000313" key="2">
    <source>
        <dbReference type="Proteomes" id="UP000765509"/>
    </source>
</evidence>
<sequence>MTATTSTLHGAFFSPLTHFQLSCKTWADGKAMKRIVLLKDGVGKETIDLSKSFSMISTKHTFSTDILLGLVKNVSSGNLKKLQTRKRTSSVLQQ</sequence>
<dbReference type="AlphaFoldDB" id="A0A9Q3PSN2"/>
<name>A0A9Q3PSN2_9BASI</name>
<dbReference type="EMBL" id="AVOT02090573">
    <property type="protein sequence ID" value="MBW0572688.1"/>
    <property type="molecule type" value="Genomic_DNA"/>
</dbReference>
<gene>
    <name evidence="1" type="ORF">O181_112403</name>
</gene>
<proteinExistence type="predicted"/>
<accession>A0A9Q3PSN2</accession>
<keyword evidence="2" id="KW-1185">Reference proteome</keyword>
<organism evidence="1 2">
    <name type="scientific">Austropuccinia psidii MF-1</name>
    <dbReference type="NCBI Taxonomy" id="1389203"/>
    <lineage>
        <taxon>Eukaryota</taxon>
        <taxon>Fungi</taxon>
        <taxon>Dikarya</taxon>
        <taxon>Basidiomycota</taxon>
        <taxon>Pucciniomycotina</taxon>
        <taxon>Pucciniomycetes</taxon>
        <taxon>Pucciniales</taxon>
        <taxon>Sphaerophragmiaceae</taxon>
        <taxon>Austropuccinia</taxon>
    </lineage>
</organism>
<protein>
    <submittedName>
        <fullName evidence="1">Uncharacterized protein</fullName>
    </submittedName>
</protein>
<reference evidence="1" key="1">
    <citation type="submission" date="2021-03" db="EMBL/GenBank/DDBJ databases">
        <title>Draft genome sequence of rust myrtle Austropuccinia psidii MF-1, a brazilian biotype.</title>
        <authorList>
            <person name="Quecine M.C."/>
            <person name="Pachon D.M.R."/>
            <person name="Bonatelli M.L."/>
            <person name="Correr F.H."/>
            <person name="Franceschini L.M."/>
            <person name="Leite T.F."/>
            <person name="Margarido G.R.A."/>
            <person name="Almeida C.A."/>
            <person name="Ferrarezi J.A."/>
            <person name="Labate C.A."/>
        </authorList>
    </citation>
    <scope>NUCLEOTIDE SEQUENCE</scope>
    <source>
        <strain evidence="1">MF-1</strain>
    </source>
</reference>